<name>A0ABQ1MR19_9SPHI</name>
<accession>A0ABQ1MR19</accession>
<evidence type="ECO:0000313" key="1">
    <source>
        <dbReference type="EMBL" id="GGC41474.1"/>
    </source>
</evidence>
<organism evidence="1 2">
    <name type="scientific">Parapedobacter defluvii</name>
    <dbReference type="NCBI Taxonomy" id="2045106"/>
    <lineage>
        <taxon>Bacteria</taxon>
        <taxon>Pseudomonadati</taxon>
        <taxon>Bacteroidota</taxon>
        <taxon>Sphingobacteriia</taxon>
        <taxon>Sphingobacteriales</taxon>
        <taxon>Sphingobacteriaceae</taxon>
        <taxon>Parapedobacter</taxon>
    </lineage>
</organism>
<dbReference type="RefSeq" id="WP_188752948.1">
    <property type="nucleotide sequence ID" value="NZ_BMIK01000016.1"/>
</dbReference>
<sequence>MALSTKHMITYLRAMYLYNISIMAESDVGEAVRMYLNKELAYDENGTSLSLLEMLDSPHEGVTYCIQLCTENREEIASFQTRRFAAIRAQLETAYAGKVLFFDSIMKYLNQ</sequence>
<dbReference type="Pfam" id="PF14114">
    <property type="entry name" value="DUF4286"/>
    <property type="match status" value="1"/>
</dbReference>
<comment type="caution">
    <text evidence="1">The sequence shown here is derived from an EMBL/GenBank/DDBJ whole genome shotgun (WGS) entry which is preliminary data.</text>
</comment>
<proteinExistence type="predicted"/>
<evidence type="ECO:0000313" key="2">
    <source>
        <dbReference type="Proteomes" id="UP000597338"/>
    </source>
</evidence>
<protein>
    <recommendedName>
        <fullName evidence="3">DUF4286 family protein</fullName>
    </recommendedName>
</protein>
<gene>
    <name evidence="1" type="ORF">GCM10011386_36980</name>
</gene>
<dbReference type="Proteomes" id="UP000597338">
    <property type="component" value="Unassembled WGS sequence"/>
</dbReference>
<dbReference type="InterPro" id="IPR025563">
    <property type="entry name" value="DUF4286"/>
</dbReference>
<evidence type="ECO:0008006" key="3">
    <source>
        <dbReference type="Google" id="ProtNLM"/>
    </source>
</evidence>
<reference evidence="2" key="1">
    <citation type="journal article" date="2019" name="Int. J. Syst. Evol. Microbiol.">
        <title>The Global Catalogue of Microorganisms (GCM) 10K type strain sequencing project: providing services to taxonomists for standard genome sequencing and annotation.</title>
        <authorList>
            <consortium name="The Broad Institute Genomics Platform"/>
            <consortium name="The Broad Institute Genome Sequencing Center for Infectious Disease"/>
            <person name="Wu L."/>
            <person name="Ma J."/>
        </authorList>
    </citation>
    <scope>NUCLEOTIDE SEQUENCE [LARGE SCALE GENOMIC DNA]</scope>
    <source>
        <strain evidence="2">CGMCC 1.15342</strain>
    </source>
</reference>
<keyword evidence="2" id="KW-1185">Reference proteome</keyword>
<dbReference type="EMBL" id="BMIK01000016">
    <property type="protein sequence ID" value="GGC41474.1"/>
    <property type="molecule type" value="Genomic_DNA"/>
</dbReference>